<dbReference type="GO" id="GO:0098703">
    <property type="term" value="P:calcium ion import across plasma membrane"/>
    <property type="evidence" value="ECO:0007669"/>
    <property type="project" value="TreeGrafter"/>
</dbReference>
<dbReference type="GO" id="GO:0043025">
    <property type="term" value="C:neuronal cell body"/>
    <property type="evidence" value="ECO:0007669"/>
    <property type="project" value="TreeGrafter"/>
</dbReference>
<dbReference type="PRINTS" id="PR00167">
    <property type="entry name" value="CACHANNEL"/>
</dbReference>
<protein>
    <recommendedName>
        <fullName evidence="17">Voltage-dependent calcium channel alpha-1 subunit IQ domain-containing protein</fullName>
    </recommendedName>
</protein>
<keyword evidence="12 16" id="KW-0472">Membrane</keyword>
<feature type="transmembrane region" description="Helical" evidence="16">
    <location>
        <begin position="287"/>
        <end position="305"/>
    </location>
</feature>
<dbReference type="Pfam" id="PF00520">
    <property type="entry name" value="Ion_trans"/>
    <property type="match status" value="2"/>
</dbReference>
<dbReference type="Gene3D" id="1.10.238.10">
    <property type="entry name" value="EF-hand"/>
    <property type="match status" value="1"/>
</dbReference>
<accession>A0A553MVI8</accession>
<dbReference type="Gene3D" id="1.10.287.70">
    <property type="match status" value="2"/>
</dbReference>
<comment type="subcellular location">
    <subcellularLocation>
        <location evidence="1 15">Membrane</location>
        <topology evidence="1 15">Multi-pass membrane protein</topology>
    </subcellularLocation>
</comment>
<keyword evidence="19" id="KW-1185">Reference proteome</keyword>
<evidence type="ECO:0000256" key="16">
    <source>
        <dbReference type="SAM" id="Phobius"/>
    </source>
</evidence>
<dbReference type="FunFam" id="1.10.287.70:FF:000023">
    <property type="entry name" value="Voltage-dependent R-type calcium channel subunit alpha"/>
    <property type="match status" value="1"/>
</dbReference>
<dbReference type="GO" id="GO:0045202">
    <property type="term" value="C:synapse"/>
    <property type="evidence" value="ECO:0007669"/>
    <property type="project" value="GOC"/>
</dbReference>
<dbReference type="PANTHER" id="PTHR45628">
    <property type="entry name" value="VOLTAGE-DEPENDENT CALCIUM CHANNEL TYPE A SUBUNIT ALPHA-1"/>
    <property type="match status" value="1"/>
</dbReference>
<evidence type="ECO:0000256" key="1">
    <source>
        <dbReference type="ARBA" id="ARBA00004141"/>
    </source>
</evidence>
<comment type="caution">
    <text evidence="18">The sequence shown here is derived from an EMBL/GenBank/DDBJ whole genome shotgun (WGS) entry which is preliminary data.</text>
</comment>
<feature type="transmembrane region" description="Helical" evidence="16">
    <location>
        <begin position="351"/>
        <end position="373"/>
    </location>
</feature>
<keyword evidence="5 16" id="KW-0812">Transmembrane</keyword>
<feature type="transmembrane region" description="Helical" evidence="16">
    <location>
        <begin position="262"/>
        <end position="281"/>
    </location>
</feature>
<evidence type="ECO:0000256" key="10">
    <source>
        <dbReference type="ARBA" id="ARBA00022989"/>
    </source>
</evidence>
<evidence type="ECO:0000256" key="13">
    <source>
        <dbReference type="ARBA" id="ARBA00023303"/>
    </source>
</evidence>
<evidence type="ECO:0000256" key="7">
    <source>
        <dbReference type="ARBA" id="ARBA00022737"/>
    </source>
</evidence>
<feature type="transmembrane region" description="Helical" evidence="16">
    <location>
        <begin position="49"/>
        <end position="71"/>
    </location>
</feature>
<dbReference type="InterPro" id="IPR014873">
    <property type="entry name" value="VDCC_a1su_IQ"/>
</dbReference>
<gene>
    <name evidence="18" type="ORF">DNTS_003263</name>
</gene>
<dbReference type="InterPro" id="IPR027359">
    <property type="entry name" value="Volt_channel_dom_sf"/>
</dbReference>
<dbReference type="PANTHER" id="PTHR45628:SF5">
    <property type="entry name" value="VOLTAGE-DEPENDENT R-TYPE CALCIUM CHANNEL SUBUNIT ALPHA-1E"/>
    <property type="match status" value="1"/>
</dbReference>
<evidence type="ECO:0000256" key="6">
    <source>
        <dbReference type="ARBA" id="ARBA00022723"/>
    </source>
</evidence>
<feature type="transmembrane region" description="Helical" evidence="16">
    <location>
        <begin position="443"/>
        <end position="468"/>
    </location>
</feature>
<keyword evidence="2" id="KW-0813">Transport</keyword>
<keyword evidence="11" id="KW-0406">Ion transport</keyword>
<keyword evidence="10 16" id="KW-1133">Transmembrane helix</keyword>
<keyword evidence="7" id="KW-0677">Repeat</keyword>
<dbReference type="Gene3D" id="6.10.250.2180">
    <property type="match status" value="1"/>
</dbReference>
<sequence length="728" mass="84376">MHCRSNTGRDIKTIKSLRVLRVLRPLKTIKRLPKLKAVFDCVVTSLKNVFNILIVYKLFMFIFAVIAVQLFKGKFYYCTDSSKDTENECKGYYIDYDKDKKKEKREWKRRDFHYDNVVWALVLQHSVDVTEEDRGPSQGNRMEMSIFYVIYFVVFPFFFVNIFVALIIITFQEQGDKMMEECSLEKNERACIDFAISAKPLTRYMPQNRHTLQYKLWQFVVSPSFEYTVLTMIALNTIVLMMKHHDPRPEGYDDVLKYLNTIFTVIFSVECVLKILAFGIMNYFRDTWNIFDFITVLGSITEILVDKFQTGKAFNMGFLKLFRAARLIKLLRQGYTIRILLWTFVQSFKALPYVCLLIAMLFFIYAIIGMQVFGNIKVNEKTQINEHNNFRTFFGALMLLFRSATGESWQEIMLSCLGEKECETDTSINSTTKMIKNDCGTDFAYFYFVSFIFFSSFLMLNLFVAVIMDNFEYLTRDSSILGPHHLDEFVRIWGEYDRAACGKLHYKEMYKVVRSISPPLGFGKNCPYRVACKTGRGKSSEHRETDCSSFGVSEVGRIHYTDMYEMLTCMSPPLGLGKKCPSKVAYKRLVLMNMPVDEDMSVHFTSTLMALIRTALDIKIARGGDDRGQMDVELQKEIGVIWPHLSQKSLDLLVPIHKASDMTIGKIYAAMMIMDYYKQNKAKKLRQQLEEQKHAPMFQRMDASSLPQDILCSAKALPFLSHSAGSAL</sequence>
<keyword evidence="9 15" id="KW-0851">Voltage-gated channel</keyword>
<feature type="transmembrane region" description="Helical" evidence="16">
    <location>
        <begin position="224"/>
        <end position="242"/>
    </location>
</feature>
<dbReference type="InterPro" id="IPR002077">
    <property type="entry name" value="VDCCAlpha1"/>
</dbReference>
<name>A0A553MVI8_9TELE</name>
<keyword evidence="4 15" id="KW-0107">Calcium channel</keyword>
<comment type="similarity">
    <text evidence="15">Belongs to the calcium channel alpha-1 subunit (TC 1.A.1.11) family.</text>
</comment>
<keyword evidence="3 15" id="KW-0109">Calcium transport</keyword>
<evidence type="ECO:0000256" key="4">
    <source>
        <dbReference type="ARBA" id="ARBA00022673"/>
    </source>
</evidence>
<feature type="domain" description="Voltage-dependent calcium channel alpha-1 subunit IQ" evidence="17">
    <location>
        <begin position="659"/>
        <end position="693"/>
    </location>
</feature>
<dbReference type="GO" id="GO:0005891">
    <property type="term" value="C:voltage-gated calcium channel complex"/>
    <property type="evidence" value="ECO:0007669"/>
    <property type="project" value="InterPro"/>
</dbReference>
<dbReference type="InterPro" id="IPR031649">
    <property type="entry name" value="GPHH_dom"/>
</dbReference>
<dbReference type="FunFam" id="1.20.120.350:FF:000013">
    <property type="entry name" value="Voltage-dependent N-type calcium channel subunit alpha"/>
    <property type="match status" value="1"/>
</dbReference>
<dbReference type="GO" id="GO:0046872">
    <property type="term" value="F:metal ion binding"/>
    <property type="evidence" value="ECO:0007669"/>
    <property type="project" value="UniProtKB-KW"/>
</dbReference>
<evidence type="ECO:0000313" key="19">
    <source>
        <dbReference type="Proteomes" id="UP000316079"/>
    </source>
</evidence>
<dbReference type="Pfam" id="PF16905">
    <property type="entry name" value="GPHH"/>
    <property type="match status" value="2"/>
</dbReference>
<dbReference type="Proteomes" id="UP000316079">
    <property type="component" value="Unassembled WGS sequence"/>
</dbReference>
<keyword evidence="8 15" id="KW-0106">Calcium</keyword>
<dbReference type="EMBL" id="SRMA01027244">
    <property type="protein sequence ID" value="TRY57167.1"/>
    <property type="molecule type" value="Genomic_DNA"/>
</dbReference>
<evidence type="ECO:0000256" key="3">
    <source>
        <dbReference type="ARBA" id="ARBA00022568"/>
    </source>
</evidence>
<evidence type="ECO:0000259" key="17">
    <source>
        <dbReference type="SMART" id="SM01062"/>
    </source>
</evidence>
<dbReference type="SMART" id="SM01062">
    <property type="entry name" value="Ca_chan_IQ"/>
    <property type="match status" value="1"/>
</dbReference>
<feature type="transmembrane region" description="Helical" evidence="16">
    <location>
        <begin position="146"/>
        <end position="171"/>
    </location>
</feature>
<evidence type="ECO:0000256" key="5">
    <source>
        <dbReference type="ARBA" id="ARBA00022692"/>
    </source>
</evidence>
<evidence type="ECO:0000313" key="18">
    <source>
        <dbReference type="EMBL" id="TRY57167.1"/>
    </source>
</evidence>
<evidence type="ECO:0000256" key="15">
    <source>
        <dbReference type="RuleBase" id="RU003808"/>
    </source>
</evidence>
<dbReference type="SUPFAM" id="SSF81324">
    <property type="entry name" value="Voltage-gated potassium channels"/>
    <property type="match status" value="2"/>
</dbReference>
<dbReference type="AlphaFoldDB" id="A0A553MVI8"/>
<dbReference type="GO" id="GO:0007268">
    <property type="term" value="P:chemical synaptic transmission"/>
    <property type="evidence" value="ECO:0007669"/>
    <property type="project" value="TreeGrafter"/>
</dbReference>
<reference evidence="18 19" key="1">
    <citation type="journal article" date="2019" name="Sci. Data">
        <title>Hybrid genome assembly and annotation of Danionella translucida.</title>
        <authorList>
            <person name="Kadobianskyi M."/>
            <person name="Schulze L."/>
            <person name="Schuelke M."/>
            <person name="Judkewitz B."/>
        </authorList>
    </citation>
    <scope>NUCLEOTIDE SEQUENCE [LARGE SCALE GENOMIC DNA]</scope>
    <source>
        <strain evidence="18 19">Bolton</strain>
    </source>
</reference>
<organism evidence="18 19">
    <name type="scientific">Danionella cerebrum</name>
    <dbReference type="NCBI Taxonomy" id="2873325"/>
    <lineage>
        <taxon>Eukaryota</taxon>
        <taxon>Metazoa</taxon>
        <taxon>Chordata</taxon>
        <taxon>Craniata</taxon>
        <taxon>Vertebrata</taxon>
        <taxon>Euteleostomi</taxon>
        <taxon>Actinopterygii</taxon>
        <taxon>Neopterygii</taxon>
        <taxon>Teleostei</taxon>
        <taxon>Ostariophysi</taxon>
        <taxon>Cypriniformes</taxon>
        <taxon>Danionidae</taxon>
        <taxon>Danioninae</taxon>
        <taxon>Danionella</taxon>
    </lineage>
</organism>
<dbReference type="InterPro" id="IPR005821">
    <property type="entry name" value="Ion_trans_dom"/>
</dbReference>
<dbReference type="InterPro" id="IPR050599">
    <property type="entry name" value="VDCC_alpha-1_subunit"/>
</dbReference>
<proteinExistence type="inferred from homology"/>
<keyword evidence="6" id="KW-0479">Metal-binding</keyword>
<dbReference type="Pfam" id="PF08763">
    <property type="entry name" value="Ca_chan_IQ"/>
    <property type="match status" value="1"/>
</dbReference>
<evidence type="ECO:0000256" key="8">
    <source>
        <dbReference type="ARBA" id="ARBA00022837"/>
    </source>
</evidence>
<keyword evidence="13" id="KW-0407">Ion channel</keyword>
<comment type="catalytic activity">
    <reaction evidence="14">
        <text>Ca(2+)(in) = Ca(2+)(out)</text>
        <dbReference type="Rhea" id="RHEA:29671"/>
        <dbReference type="ChEBI" id="CHEBI:29108"/>
    </reaction>
</comment>
<evidence type="ECO:0000256" key="11">
    <source>
        <dbReference type="ARBA" id="ARBA00023065"/>
    </source>
</evidence>
<dbReference type="GO" id="GO:0008331">
    <property type="term" value="F:high voltage-gated calcium channel activity"/>
    <property type="evidence" value="ECO:0007669"/>
    <property type="project" value="TreeGrafter"/>
</dbReference>
<evidence type="ECO:0000256" key="9">
    <source>
        <dbReference type="ARBA" id="ARBA00022882"/>
    </source>
</evidence>
<dbReference type="Gene3D" id="1.20.120.350">
    <property type="entry name" value="Voltage-gated potassium channels. Chain C"/>
    <property type="match status" value="1"/>
</dbReference>
<evidence type="ECO:0000256" key="2">
    <source>
        <dbReference type="ARBA" id="ARBA00022448"/>
    </source>
</evidence>
<dbReference type="OrthoDB" id="431720at2759"/>
<evidence type="ECO:0000256" key="12">
    <source>
        <dbReference type="ARBA" id="ARBA00023136"/>
    </source>
</evidence>
<evidence type="ECO:0000256" key="14">
    <source>
        <dbReference type="ARBA" id="ARBA00036634"/>
    </source>
</evidence>